<feature type="compositionally biased region" description="Low complexity" evidence="2">
    <location>
        <begin position="237"/>
        <end position="256"/>
    </location>
</feature>
<evidence type="ECO:0000256" key="1">
    <source>
        <dbReference type="PROSITE-ProRule" id="PRU00371"/>
    </source>
</evidence>
<organism evidence="5 6">
    <name type="scientific">Brassicogethes aeneus</name>
    <name type="common">Rape pollen beetle</name>
    <name type="synonym">Meligethes aeneus</name>
    <dbReference type="NCBI Taxonomy" id="1431903"/>
    <lineage>
        <taxon>Eukaryota</taxon>
        <taxon>Metazoa</taxon>
        <taxon>Ecdysozoa</taxon>
        <taxon>Arthropoda</taxon>
        <taxon>Hexapoda</taxon>
        <taxon>Insecta</taxon>
        <taxon>Pterygota</taxon>
        <taxon>Neoptera</taxon>
        <taxon>Endopterygota</taxon>
        <taxon>Coleoptera</taxon>
        <taxon>Polyphaga</taxon>
        <taxon>Cucujiformia</taxon>
        <taxon>Nitidulidae</taxon>
        <taxon>Meligethinae</taxon>
        <taxon>Brassicogethes</taxon>
    </lineage>
</organism>
<keyword evidence="1" id="KW-0539">Nucleus</keyword>
<dbReference type="SMART" id="SM00595">
    <property type="entry name" value="MADF"/>
    <property type="match status" value="1"/>
</dbReference>
<dbReference type="PROSITE" id="PS51031">
    <property type="entry name" value="BESS"/>
    <property type="match status" value="1"/>
</dbReference>
<feature type="region of interest" description="Disordered" evidence="2">
    <location>
        <begin position="234"/>
        <end position="256"/>
    </location>
</feature>
<reference evidence="5" key="1">
    <citation type="submission" date="2021-12" db="EMBL/GenBank/DDBJ databases">
        <authorList>
            <person name="King R."/>
        </authorList>
    </citation>
    <scope>NUCLEOTIDE SEQUENCE</scope>
</reference>
<dbReference type="Proteomes" id="UP001154078">
    <property type="component" value="Chromosome 10"/>
</dbReference>
<dbReference type="GO" id="GO:0005634">
    <property type="term" value="C:nucleus"/>
    <property type="evidence" value="ECO:0007669"/>
    <property type="project" value="UniProtKB-SubCell"/>
</dbReference>
<comment type="subcellular location">
    <subcellularLocation>
        <location evidence="1">Nucleus</location>
    </subcellularLocation>
</comment>
<dbReference type="Pfam" id="PF02944">
    <property type="entry name" value="BESS"/>
    <property type="match status" value="1"/>
</dbReference>
<accession>A0A9P0FDK8</accession>
<evidence type="ECO:0000259" key="4">
    <source>
        <dbReference type="PROSITE" id="PS51031"/>
    </source>
</evidence>
<dbReference type="EMBL" id="OV121141">
    <property type="protein sequence ID" value="CAH0548736.1"/>
    <property type="molecule type" value="Genomic_DNA"/>
</dbReference>
<keyword evidence="6" id="KW-1185">Reference proteome</keyword>
<dbReference type="InterPro" id="IPR006578">
    <property type="entry name" value="MADF-dom"/>
</dbReference>
<dbReference type="Pfam" id="PF10545">
    <property type="entry name" value="MADF_DNA_bdg"/>
    <property type="match status" value="1"/>
</dbReference>
<dbReference type="AlphaFoldDB" id="A0A9P0FDK8"/>
<protein>
    <recommendedName>
        <fullName evidence="7">MADF domain-containing protein</fullName>
    </recommendedName>
</protein>
<dbReference type="PANTHER" id="PTHR12243">
    <property type="entry name" value="MADF DOMAIN TRANSCRIPTION FACTOR"/>
    <property type="match status" value="1"/>
</dbReference>
<sequence length="256" mass="29717">MINSSYKIDTETLICTIEKNRCIWDVSCEEYKNREIKNKAYRDVAAVVIKNFLGLSESEKSEAVQLIQKRWKTARDAYVRDRTKLKKSKSDDAAKSIKKYLYFDILRFLDSTMDLNRSESTCEVKSENCAEDFLETVLSQPENDEEIKTESNGQLVDNFTQQKRKKVETVDDELVRFLKKSEDGDRDHHEAFMVSLLPTLRTFSETQTLMFRSEVLRIVMELKNITPRPYFPSAYVSNSESPSTSRSNLLSPNSIK</sequence>
<dbReference type="InterPro" id="IPR004210">
    <property type="entry name" value="BESS_motif"/>
</dbReference>
<evidence type="ECO:0000313" key="5">
    <source>
        <dbReference type="EMBL" id="CAH0548736.1"/>
    </source>
</evidence>
<feature type="domain" description="BESS" evidence="4">
    <location>
        <begin position="186"/>
        <end position="225"/>
    </location>
</feature>
<evidence type="ECO:0000313" key="6">
    <source>
        <dbReference type="Proteomes" id="UP001154078"/>
    </source>
</evidence>
<dbReference type="PROSITE" id="PS51029">
    <property type="entry name" value="MADF"/>
    <property type="match status" value="1"/>
</dbReference>
<dbReference type="PANTHER" id="PTHR12243:SF67">
    <property type="entry name" value="COREPRESSOR OF PANGOLIN, ISOFORM A-RELATED"/>
    <property type="match status" value="1"/>
</dbReference>
<dbReference type="InterPro" id="IPR039353">
    <property type="entry name" value="TF_Adf1"/>
</dbReference>
<evidence type="ECO:0000256" key="2">
    <source>
        <dbReference type="SAM" id="MobiDB-lite"/>
    </source>
</evidence>
<evidence type="ECO:0008006" key="7">
    <source>
        <dbReference type="Google" id="ProtNLM"/>
    </source>
</evidence>
<name>A0A9P0FDK8_BRAAE</name>
<dbReference type="OrthoDB" id="8038273at2759"/>
<dbReference type="GO" id="GO:0003677">
    <property type="term" value="F:DNA binding"/>
    <property type="evidence" value="ECO:0007669"/>
    <property type="project" value="InterPro"/>
</dbReference>
<proteinExistence type="predicted"/>
<evidence type="ECO:0000259" key="3">
    <source>
        <dbReference type="PROSITE" id="PS51029"/>
    </source>
</evidence>
<gene>
    <name evidence="5" type="ORF">MELIAE_LOCUS2145</name>
</gene>
<feature type="domain" description="MADF" evidence="3">
    <location>
        <begin position="12"/>
        <end position="114"/>
    </location>
</feature>